<dbReference type="Gene3D" id="1.10.520.10">
    <property type="match status" value="1"/>
</dbReference>
<comment type="similarity">
    <text evidence="2">Belongs to the peroxidase family. Ascorbate peroxidase subfamily.</text>
</comment>
<evidence type="ECO:0000256" key="4">
    <source>
        <dbReference type="ARBA" id="ARBA00022617"/>
    </source>
</evidence>
<keyword evidence="7 9" id="KW-0408">Iron</keyword>
<dbReference type="EMBL" id="OZ019894">
    <property type="protein sequence ID" value="CAK9214057.1"/>
    <property type="molecule type" value="Genomic_DNA"/>
</dbReference>
<dbReference type="PRINTS" id="PR00458">
    <property type="entry name" value="PEROXIDASE"/>
</dbReference>
<dbReference type="InterPro" id="IPR000823">
    <property type="entry name" value="Peroxidase_pln"/>
</dbReference>
<keyword evidence="3 9" id="KW-0575">Peroxidase</keyword>
<comment type="cofactor">
    <cofactor evidence="9">
        <name>heme b</name>
        <dbReference type="ChEBI" id="CHEBI:60344"/>
    </cofactor>
    <text evidence="9">Binds 1 heme b (iron(II)-protoporphyrin IX) group per subunit.</text>
</comment>
<keyword evidence="9" id="KW-0732">Signal</keyword>
<dbReference type="Pfam" id="PF00141">
    <property type="entry name" value="peroxidase"/>
    <property type="match status" value="1"/>
</dbReference>
<keyword evidence="9" id="KW-0376">Hydrogen peroxide</keyword>
<accession>A0ABP0U6C8</accession>
<dbReference type="EC" id="1.11.1.7" evidence="9"/>
<dbReference type="PROSITE" id="PS00435">
    <property type="entry name" value="PEROXIDASE_1"/>
    <property type="match status" value="1"/>
</dbReference>
<evidence type="ECO:0000256" key="9">
    <source>
        <dbReference type="RuleBase" id="RU362060"/>
    </source>
</evidence>
<dbReference type="CDD" id="cd00693">
    <property type="entry name" value="secretory_peroxidase"/>
    <property type="match status" value="1"/>
</dbReference>
<comment type="catalytic activity">
    <reaction evidence="1 9">
        <text>2 a phenolic donor + H2O2 = 2 a phenolic radical donor + 2 H2O</text>
        <dbReference type="Rhea" id="RHEA:56136"/>
        <dbReference type="ChEBI" id="CHEBI:15377"/>
        <dbReference type="ChEBI" id="CHEBI:16240"/>
        <dbReference type="ChEBI" id="CHEBI:139520"/>
        <dbReference type="ChEBI" id="CHEBI:139521"/>
        <dbReference type="EC" id="1.11.1.7"/>
    </reaction>
</comment>
<evidence type="ECO:0000256" key="7">
    <source>
        <dbReference type="ARBA" id="ARBA00023004"/>
    </source>
</evidence>
<evidence type="ECO:0000313" key="12">
    <source>
        <dbReference type="Proteomes" id="UP001497512"/>
    </source>
</evidence>
<keyword evidence="5 9" id="KW-0479">Metal-binding</keyword>
<comment type="function">
    <text evidence="9">Removal of H(2)O(2), oxidation of toxic reductants, biosynthesis and degradation of lignin, suberization, auxin catabolism, response to environmental stresses such as wounding, pathogen attack and oxidative stress.</text>
</comment>
<dbReference type="InterPro" id="IPR019793">
    <property type="entry name" value="Peroxidases_heam-ligand_BS"/>
</dbReference>
<dbReference type="PRINTS" id="PR00461">
    <property type="entry name" value="PLPEROXIDASE"/>
</dbReference>
<dbReference type="Proteomes" id="UP001497512">
    <property type="component" value="Chromosome 2"/>
</dbReference>
<gene>
    <name evidence="11" type="ORF">CSSPTR1EN2_LOCUS12041</name>
</gene>
<evidence type="ECO:0000256" key="3">
    <source>
        <dbReference type="ARBA" id="ARBA00022559"/>
    </source>
</evidence>
<comment type="subcellular location">
    <subcellularLocation>
        <location evidence="9">Secreted</location>
    </subcellularLocation>
</comment>
<dbReference type="PANTHER" id="PTHR31517">
    <property type="match status" value="1"/>
</dbReference>
<dbReference type="SUPFAM" id="SSF48113">
    <property type="entry name" value="Heme-dependent peroxidases"/>
    <property type="match status" value="1"/>
</dbReference>
<organism evidence="11 12">
    <name type="scientific">Sphagnum troendelagicum</name>
    <dbReference type="NCBI Taxonomy" id="128251"/>
    <lineage>
        <taxon>Eukaryota</taxon>
        <taxon>Viridiplantae</taxon>
        <taxon>Streptophyta</taxon>
        <taxon>Embryophyta</taxon>
        <taxon>Bryophyta</taxon>
        <taxon>Sphagnophytina</taxon>
        <taxon>Sphagnopsida</taxon>
        <taxon>Sphagnales</taxon>
        <taxon>Sphagnaceae</taxon>
        <taxon>Sphagnum</taxon>
    </lineage>
</organism>
<evidence type="ECO:0000259" key="10">
    <source>
        <dbReference type="PROSITE" id="PS50873"/>
    </source>
</evidence>
<dbReference type="InterPro" id="IPR010255">
    <property type="entry name" value="Haem_peroxidase_sf"/>
</dbReference>
<dbReference type="PROSITE" id="PS50873">
    <property type="entry name" value="PEROXIDASE_4"/>
    <property type="match status" value="1"/>
</dbReference>
<dbReference type="InterPro" id="IPR033905">
    <property type="entry name" value="Secretory_peroxidase"/>
</dbReference>
<feature type="signal peptide" evidence="9">
    <location>
        <begin position="1"/>
        <end position="21"/>
    </location>
</feature>
<evidence type="ECO:0000256" key="5">
    <source>
        <dbReference type="ARBA" id="ARBA00022723"/>
    </source>
</evidence>
<evidence type="ECO:0000313" key="11">
    <source>
        <dbReference type="EMBL" id="CAK9214057.1"/>
    </source>
</evidence>
<dbReference type="InterPro" id="IPR019794">
    <property type="entry name" value="Peroxidases_AS"/>
</dbReference>
<reference evidence="11" key="1">
    <citation type="submission" date="2024-02" db="EMBL/GenBank/DDBJ databases">
        <authorList>
            <consortium name="ELIXIR-Norway"/>
            <consortium name="Elixir Norway"/>
        </authorList>
    </citation>
    <scope>NUCLEOTIDE SEQUENCE</scope>
</reference>
<protein>
    <recommendedName>
        <fullName evidence="9">Peroxidase</fullName>
        <ecNumber evidence="9">1.11.1.7</ecNumber>
    </recommendedName>
</protein>
<keyword evidence="4 9" id="KW-0349">Heme</keyword>
<dbReference type="Gene3D" id="1.10.420.10">
    <property type="entry name" value="Peroxidase, domain 2"/>
    <property type="match status" value="1"/>
</dbReference>
<sequence length="326" mass="34935">MELNLHKIKILKIILLSLVVSHETLTKLDTRFYHSSCPSLQQITASVVASYIQQDPTAGAPLVRMFFHDCAVNGCDASVLIKSTPNNTAERDAIPNQTLRGFDIVDEIKSQLEAVCPGIVSCADIIAIAAKDAVFQQGGPDWIVELGRKDGVVSSAAEAEALLPSSHSNAATLVASFAALGLTSRDMVTLSGAHTFGRAHCTEVARRFYGYNSSNGMDPSLSVTYGQTLRSLCPQPLNPGSSVPLDPTTPNTFDEVYYSDLLQGKGLMSSDAALVADPHTARYVTEYSQSTDAFFNRFTAAMLKLGRVGVKLGSDGEVRRICSAVN</sequence>
<dbReference type="PANTHER" id="PTHR31517:SF48">
    <property type="entry name" value="PEROXIDASE 16-RELATED"/>
    <property type="match status" value="1"/>
</dbReference>
<evidence type="ECO:0000256" key="1">
    <source>
        <dbReference type="ARBA" id="ARBA00000189"/>
    </source>
</evidence>
<comment type="similarity">
    <text evidence="9">Belongs to the peroxidase family. Classical plant (class III) peroxidase subfamily.</text>
</comment>
<dbReference type="InterPro" id="IPR002016">
    <property type="entry name" value="Haem_peroxidase"/>
</dbReference>
<feature type="domain" description="Plant heme peroxidase family profile" evidence="10">
    <location>
        <begin position="27"/>
        <end position="326"/>
    </location>
</feature>
<evidence type="ECO:0000256" key="2">
    <source>
        <dbReference type="ARBA" id="ARBA00006873"/>
    </source>
</evidence>
<comment type="cofactor">
    <cofactor evidence="9">
        <name>Ca(2+)</name>
        <dbReference type="ChEBI" id="CHEBI:29108"/>
    </cofactor>
    <text evidence="9">Binds 2 calcium ions per subunit.</text>
</comment>
<keyword evidence="9" id="KW-0106">Calcium</keyword>
<proteinExistence type="inferred from homology"/>
<evidence type="ECO:0000256" key="6">
    <source>
        <dbReference type="ARBA" id="ARBA00023002"/>
    </source>
</evidence>
<keyword evidence="8" id="KW-1015">Disulfide bond</keyword>
<evidence type="ECO:0000256" key="8">
    <source>
        <dbReference type="ARBA" id="ARBA00023157"/>
    </source>
</evidence>
<name>A0ABP0U6C8_9BRYO</name>
<feature type="chain" id="PRO_5045012842" description="Peroxidase" evidence="9">
    <location>
        <begin position="22"/>
        <end position="326"/>
    </location>
</feature>
<keyword evidence="9" id="KW-0964">Secreted</keyword>
<dbReference type="PROSITE" id="PS00436">
    <property type="entry name" value="PEROXIDASE_2"/>
    <property type="match status" value="1"/>
</dbReference>
<keyword evidence="6 9" id="KW-0560">Oxidoreductase</keyword>
<keyword evidence="12" id="KW-1185">Reference proteome</keyword>